<dbReference type="Proteomes" id="UP001165384">
    <property type="component" value="Unassembled WGS sequence"/>
</dbReference>
<comment type="cofactor">
    <cofactor evidence="1">
        <name>FAD</name>
        <dbReference type="ChEBI" id="CHEBI:57692"/>
    </cofactor>
</comment>
<dbReference type="Pfam" id="PF01565">
    <property type="entry name" value="FAD_binding_4"/>
    <property type="match status" value="1"/>
</dbReference>
<dbReference type="InterPro" id="IPR004113">
    <property type="entry name" value="FAD-bd_oxidored_4_C"/>
</dbReference>
<evidence type="ECO:0000256" key="3">
    <source>
        <dbReference type="ARBA" id="ARBA00022630"/>
    </source>
</evidence>
<evidence type="ECO:0000313" key="7">
    <source>
        <dbReference type="EMBL" id="MCG2577265.1"/>
    </source>
</evidence>
<evidence type="ECO:0000256" key="5">
    <source>
        <dbReference type="ARBA" id="ARBA00023002"/>
    </source>
</evidence>
<dbReference type="EMBL" id="JAKLTN010000002">
    <property type="protein sequence ID" value="MCG2577265.1"/>
    <property type="molecule type" value="Genomic_DNA"/>
</dbReference>
<organism evidence="7 8">
    <name type="scientific">Dechloromonas hankyongensis</name>
    <dbReference type="NCBI Taxonomy" id="2908002"/>
    <lineage>
        <taxon>Bacteria</taxon>
        <taxon>Pseudomonadati</taxon>
        <taxon>Pseudomonadota</taxon>
        <taxon>Betaproteobacteria</taxon>
        <taxon>Rhodocyclales</taxon>
        <taxon>Azonexaceae</taxon>
        <taxon>Dechloromonas</taxon>
    </lineage>
</organism>
<comment type="similarity">
    <text evidence="2">Belongs to the FAD-binding oxidoreductase/transferase type 4 family.</text>
</comment>
<dbReference type="SUPFAM" id="SSF55103">
    <property type="entry name" value="FAD-linked oxidases, C-terminal domain"/>
    <property type="match status" value="1"/>
</dbReference>
<dbReference type="Pfam" id="PF02913">
    <property type="entry name" value="FAD-oxidase_C"/>
    <property type="match status" value="1"/>
</dbReference>
<dbReference type="Gene3D" id="3.30.465.10">
    <property type="match status" value="1"/>
</dbReference>
<dbReference type="InterPro" id="IPR016166">
    <property type="entry name" value="FAD-bd_PCMH"/>
</dbReference>
<dbReference type="InterPro" id="IPR016167">
    <property type="entry name" value="FAD-bd_PCMH_sub1"/>
</dbReference>
<dbReference type="InterPro" id="IPR051264">
    <property type="entry name" value="FAD-oxidored/transferase_4"/>
</dbReference>
<dbReference type="InterPro" id="IPR006094">
    <property type="entry name" value="Oxid_FAD_bind_N"/>
</dbReference>
<keyword evidence="5" id="KW-0560">Oxidoreductase</keyword>
<keyword evidence="4" id="KW-0274">FAD</keyword>
<accession>A0ABS9K2J4</accession>
<dbReference type="PANTHER" id="PTHR43716:SF1">
    <property type="entry name" value="D-2-HYDROXYGLUTARATE DEHYDROGENASE, MITOCHONDRIAL"/>
    <property type="match status" value="1"/>
</dbReference>
<evidence type="ECO:0000259" key="6">
    <source>
        <dbReference type="PROSITE" id="PS51387"/>
    </source>
</evidence>
<dbReference type="SUPFAM" id="SSF56176">
    <property type="entry name" value="FAD-binding/transporter-associated domain-like"/>
    <property type="match status" value="1"/>
</dbReference>
<evidence type="ECO:0000256" key="1">
    <source>
        <dbReference type="ARBA" id="ARBA00001974"/>
    </source>
</evidence>
<dbReference type="InterPro" id="IPR036318">
    <property type="entry name" value="FAD-bd_PCMH-like_sf"/>
</dbReference>
<dbReference type="Gene3D" id="3.30.43.10">
    <property type="entry name" value="Uridine Diphospho-n-acetylenolpyruvylglucosamine Reductase, domain 2"/>
    <property type="match status" value="1"/>
</dbReference>
<dbReference type="RefSeq" id="WP_275710166.1">
    <property type="nucleotide sequence ID" value="NZ_JAKLTN010000002.1"/>
</dbReference>
<dbReference type="InterPro" id="IPR016164">
    <property type="entry name" value="FAD-linked_Oxase-like_C"/>
</dbReference>
<dbReference type="Gene3D" id="1.10.45.10">
    <property type="entry name" value="Vanillyl-alcohol Oxidase, Chain A, domain 4"/>
    <property type="match status" value="1"/>
</dbReference>
<keyword evidence="8" id="KW-1185">Reference proteome</keyword>
<comment type="caution">
    <text evidence="7">The sequence shown here is derived from an EMBL/GenBank/DDBJ whole genome shotgun (WGS) entry which is preliminary data.</text>
</comment>
<feature type="domain" description="FAD-binding PCMH-type" evidence="6">
    <location>
        <begin position="38"/>
        <end position="217"/>
    </location>
</feature>
<evidence type="ECO:0000256" key="4">
    <source>
        <dbReference type="ARBA" id="ARBA00022827"/>
    </source>
</evidence>
<keyword evidence="3" id="KW-0285">Flavoprotein</keyword>
<protein>
    <submittedName>
        <fullName evidence="7">FAD-binding oxidoreductase</fullName>
    </submittedName>
</protein>
<dbReference type="InterPro" id="IPR016171">
    <property type="entry name" value="Vanillyl_alc_oxidase_C-sub2"/>
</dbReference>
<dbReference type="PROSITE" id="PS51387">
    <property type="entry name" value="FAD_PCMH"/>
    <property type="match status" value="1"/>
</dbReference>
<dbReference type="PANTHER" id="PTHR43716">
    <property type="entry name" value="D-2-HYDROXYGLUTARATE DEHYDROGENASE, MITOCHONDRIAL"/>
    <property type="match status" value="1"/>
</dbReference>
<sequence>MTDTLISHLCQLLGADAVTRADGIDARYRTEFFSSQPVASQPCGLVRPRSTEELSSILKLCHGHRRAIVVQGGMTGLSGGALPGDGELIVSLERLRGIEEIDTLAGTMTVLAATPLQEAQEAAAAQGFLLAIDLGARGSCHVAGNVATNAGGNRVVRYGMARQQVLGLEVVLADGTVIRSLNKMLKNNAGFDLKHLFIGSEGTLGVISRVVFKLEPLPSCVQTALCAVPSYGDVVALLRHAQRTLSGRLSAFEVMWSNFYDLVTRRLPGQRTPLPHGSPFYVLLDLQGSDAALDAALFEKMLEQAMEEGLVTDAVIAASDKETQSLWKMRDAPGEFPVVWPVVVSFDISLPIGAIGPYAEALHARLDSQFPGCEYVTFGHIGDSNLHVCVHVPGTTAETFPEHAIKDCLYDLLRDYGGSVSAEHGIGTHKREYLPYCRTPEEIALMRTLKQALDPRGILNPGRVLPDAS</sequence>
<proteinExistence type="inferred from homology"/>
<gene>
    <name evidence="7" type="ORF">LZ012_09695</name>
</gene>
<evidence type="ECO:0000313" key="8">
    <source>
        <dbReference type="Proteomes" id="UP001165384"/>
    </source>
</evidence>
<reference evidence="7" key="1">
    <citation type="submission" date="2022-01" db="EMBL/GenBank/DDBJ databases">
        <authorList>
            <person name="Jo J.-H."/>
            <person name="Im W.-T."/>
        </authorList>
    </citation>
    <scope>NUCLEOTIDE SEQUENCE</scope>
    <source>
        <strain evidence="7">XY25</strain>
    </source>
</reference>
<dbReference type="Gene3D" id="3.30.70.2190">
    <property type="match status" value="1"/>
</dbReference>
<evidence type="ECO:0000256" key="2">
    <source>
        <dbReference type="ARBA" id="ARBA00008000"/>
    </source>
</evidence>
<dbReference type="Gene3D" id="3.30.70.2740">
    <property type="match status" value="1"/>
</dbReference>
<dbReference type="InterPro" id="IPR016169">
    <property type="entry name" value="FAD-bd_PCMH_sub2"/>
</dbReference>
<name>A0ABS9K2J4_9RHOO</name>